<feature type="region of interest" description="Disordered" evidence="1">
    <location>
        <begin position="103"/>
        <end position="155"/>
    </location>
</feature>
<feature type="compositionally biased region" description="Pro residues" evidence="1">
    <location>
        <begin position="143"/>
        <end position="155"/>
    </location>
</feature>
<name>A0A2R4WJU5_9HYPH</name>
<evidence type="ECO:0000256" key="1">
    <source>
        <dbReference type="SAM" id="MobiDB-lite"/>
    </source>
</evidence>
<feature type="compositionally biased region" description="Basic residues" evidence="1">
    <location>
        <begin position="122"/>
        <end position="131"/>
    </location>
</feature>
<dbReference type="EMBL" id="CP028843">
    <property type="protein sequence ID" value="AWB21810.1"/>
    <property type="molecule type" value="Genomic_DNA"/>
</dbReference>
<evidence type="ECO:0000313" key="2">
    <source>
        <dbReference type="EMBL" id="AWB21810.1"/>
    </source>
</evidence>
<gene>
    <name evidence="2" type="ORF">DA075_13505</name>
</gene>
<accession>A0A2R4WJU5</accession>
<dbReference type="Proteomes" id="UP000244755">
    <property type="component" value="Chromosome 1"/>
</dbReference>
<dbReference type="KEGG" id="mee:DA075_13505"/>
<dbReference type="AlphaFoldDB" id="A0A2R4WJU5"/>
<keyword evidence="3" id="KW-1185">Reference proteome</keyword>
<organism evidence="2 3">
    <name type="scientific">Methylobacterium currus</name>
    <dbReference type="NCBI Taxonomy" id="2051553"/>
    <lineage>
        <taxon>Bacteria</taxon>
        <taxon>Pseudomonadati</taxon>
        <taxon>Pseudomonadota</taxon>
        <taxon>Alphaproteobacteria</taxon>
        <taxon>Hyphomicrobiales</taxon>
        <taxon>Methylobacteriaceae</taxon>
        <taxon>Methylobacterium</taxon>
    </lineage>
</organism>
<protein>
    <submittedName>
        <fullName evidence="2">Uncharacterized protein</fullName>
    </submittedName>
</protein>
<dbReference type="RefSeq" id="WP_099953681.1">
    <property type="nucleotide sequence ID" value="NZ_CP028843.1"/>
</dbReference>
<proteinExistence type="predicted"/>
<sequence length="155" mass="17644">MRLLALSTATRDYARRVDNGTLATARDRDLAPLIEAMGPWIWTWQRALHLTDQRPWRARPDADERIERSIVARTMMQDIDTWERAVARLDRLTAEARLLELPAPEPLPVPDEVQDAIARRRDAARKRISRRRGQDDAGSDGPAPAPPEPEGPTKR</sequence>
<reference evidence="2 3" key="1">
    <citation type="submission" date="2018-04" db="EMBL/GenBank/DDBJ databases">
        <title>Methylobacterium sp. PR1016A genome.</title>
        <authorList>
            <person name="Park W."/>
        </authorList>
    </citation>
    <scope>NUCLEOTIDE SEQUENCE [LARGE SCALE GENOMIC DNA]</scope>
    <source>
        <strain evidence="2 3">PR1016A</strain>
    </source>
</reference>
<evidence type="ECO:0000313" key="3">
    <source>
        <dbReference type="Proteomes" id="UP000244755"/>
    </source>
</evidence>